<dbReference type="EMBL" id="BSTI01000010">
    <property type="protein sequence ID" value="GLY67943.1"/>
    <property type="molecule type" value="Genomic_DNA"/>
</dbReference>
<reference evidence="1" key="1">
    <citation type="submission" date="2023-03" db="EMBL/GenBank/DDBJ databases">
        <title>Amycolatopsis taiwanensis NBRC 103393.</title>
        <authorList>
            <person name="Ichikawa N."/>
            <person name="Sato H."/>
            <person name="Tonouchi N."/>
        </authorList>
    </citation>
    <scope>NUCLEOTIDE SEQUENCE</scope>
    <source>
        <strain evidence="1">NBRC 103393</strain>
    </source>
</reference>
<dbReference type="Proteomes" id="UP001165136">
    <property type="component" value="Unassembled WGS sequence"/>
</dbReference>
<gene>
    <name evidence="1" type="ORF">Atai01_45620</name>
</gene>
<protein>
    <submittedName>
        <fullName evidence="1">Uncharacterized protein</fullName>
    </submittedName>
</protein>
<evidence type="ECO:0000313" key="1">
    <source>
        <dbReference type="EMBL" id="GLY67943.1"/>
    </source>
</evidence>
<accession>A0A9W6VE12</accession>
<sequence>MSGAEKLLAIYLNDHLAGATVGRELARRVANTWSEQHGEQLRRIAEEIAEDRTSLVTIMRRLGVRLDPLKPALGWLGEKVGRLKLNGRLFTRSPLSPVLELEAMRLGVEGKAAGWRTLRSRAEHDNRLSTVELDGLIARAAKQIDTLERLRVESASALM</sequence>
<evidence type="ECO:0000313" key="2">
    <source>
        <dbReference type="Proteomes" id="UP001165136"/>
    </source>
</evidence>
<name>A0A9W6VE12_9PSEU</name>
<dbReference type="RefSeq" id="WP_285488100.1">
    <property type="nucleotide sequence ID" value="NZ_BSTI01000010.1"/>
</dbReference>
<comment type="caution">
    <text evidence="1">The sequence shown here is derived from an EMBL/GenBank/DDBJ whole genome shotgun (WGS) entry which is preliminary data.</text>
</comment>
<organism evidence="1 2">
    <name type="scientific">Amycolatopsis taiwanensis</name>
    <dbReference type="NCBI Taxonomy" id="342230"/>
    <lineage>
        <taxon>Bacteria</taxon>
        <taxon>Bacillati</taxon>
        <taxon>Actinomycetota</taxon>
        <taxon>Actinomycetes</taxon>
        <taxon>Pseudonocardiales</taxon>
        <taxon>Pseudonocardiaceae</taxon>
        <taxon>Amycolatopsis</taxon>
    </lineage>
</organism>
<keyword evidence="2" id="KW-1185">Reference proteome</keyword>
<proteinExistence type="predicted"/>
<dbReference type="AlphaFoldDB" id="A0A9W6VE12"/>